<sequence length="49" mass="5801">MLSLNQPKLSIYLYDEGWKMKTQEKFNKPVNEGRLPSTKLCSIKEKQKE</sequence>
<dbReference type="KEGG" id="jeo:JMA_02760"/>
<dbReference type="AlphaFoldDB" id="A0A0B5AM12"/>
<accession>A0A0B5AM12</accession>
<name>A0A0B5AM12_9BACL</name>
<keyword evidence="2" id="KW-1185">Reference proteome</keyword>
<protein>
    <submittedName>
        <fullName evidence="1">Uncharacterized protein</fullName>
    </submittedName>
</protein>
<dbReference type="BioCyc" id="JESP1508404:G14D9-9493-MONOMER"/>
<evidence type="ECO:0000313" key="1">
    <source>
        <dbReference type="EMBL" id="AJD89593.1"/>
    </source>
</evidence>
<proteinExistence type="predicted"/>
<dbReference type="HOGENOM" id="CLU_3136618_0_0_9"/>
<reference evidence="1 2" key="1">
    <citation type="submission" date="2014-08" db="EMBL/GenBank/DDBJ databases">
        <title>Complete genome of a marine bacteria Jeotgalibacillus malaysiensis.</title>
        <authorList>
            <person name="Yaakop A.S."/>
            <person name="Chan K.-G."/>
            <person name="Goh K.M."/>
        </authorList>
    </citation>
    <scope>NUCLEOTIDE SEQUENCE [LARGE SCALE GENOMIC DNA]</scope>
    <source>
        <strain evidence="1 2">D5</strain>
    </source>
</reference>
<gene>
    <name evidence="1" type="ORF">JMA_02760</name>
</gene>
<dbReference type="EMBL" id="CP009416">
    <property type="protein sequence ID" value="AJD89593.1"/>
    <property type="molecule type" value="Genomic_DNA"/>
</dbReference>
<dbReference type="STRING" id="1508404.JMA_02760"/>
<dbReference type="Proteomes" id="UP000031449">
    <property type="component" value="Chromosome"/>
</dbReference>
<evidence type="ECO:0000313" key="2">
    <source>
        <dbReference type="Proteomes" id="UP000031449"/>
    </source>
</evidence>
<organism evidence="1 2">
    <name type="scientific">Jeotgalibacillus malaysiensis</name>
    <dbReference type="NCBI Taxonomy" id="1508404"/>
    <lineage>
        <taxon>Bacteria</taxon>
        <taxon>Bacillati</taxon>
        <taxon>Bacillota</taxon>
        <taxon>Bacilli</taxon>
        <taxon>Bacillales</taxon>
        <taxon>Caryophanaceae</taxon>
        <taxon>Jeotgalibacillus</taxon>
    </lineage>
</organism>